<name>A0A6G3ZY75_9BACL</name>
<evidence type="ECO:0000313" key="2">
    <source>
        <dbReference type="EMBL" id="NEW07065.1"/>
    </source>
</evidence>
<comment type="caution">
    <text evidence="2">The sequence shown here is derived from an EMBL/GenBank/DDBJ whole genome shotgun (WGS) entry which is preliminary data.</text>
</comment>
<proteinExistence type="predicted"/>
<feature type="compositionally biased region" description="Low complexity" evidence="1">
    <location>
        <begin position="97"/>
        <end position="109"/>
    </location>
</feature>
<sequence>MSISFTQAIITRLNSDIADIQMKSKNEKKKKDKALSKINQLQRDIKISSSPSDLSSKMSRISKLKEEVNTCIRLEADLAKQLVSKHAELKKHLSKTPQQVSKQQEPQEQ</sequence>
<feature type="region of interest" description="Disordered" evidence="1">
    <location>
        <begin position="89"/>
        <end position="109"/>
    </location>
</feature>
<evidence type="ECO:0000256" key="1">
    <source>
        <dbReference type="SAM" id="MobiDB-lite"/>
    </source>
</evidence>
<dbReference type="RefSeq" id="WP_163947309.1">
    <property type="nucleotide sequence ID" value="NZ_JAAIKC010000004.1"/>
</dbReference>
<reference evidence="2" key="1">
    <citation type="submission" date="2020-02" db="EMBL/GenBank/DDBJ databases">
        <authorList>
            <person name="Shen X.-R."/>
            <person name="Zhang Y.-X."/>
        </authorList>
    </citation>
    <scope>NUCLEOTIDE SEQUENCE</scope>
    <source>
        <strain evidence="2">SYP-B3998</strain>
    </source>
</reference>
<protein>
    <submittedName>
        <fullName evidence="2">Uncharacterized protein</fullName>
    </submittedName>
</protein>
<organism evidence="2">
    <name type="scientific">Paenibacillus sp. SYP-B3998</name>
    <dbReference type="NCBI Taxonomy" id="2678564"/>
    <lineage>
        <taxon>Bacteria</taxon>
        <taxon>Bacillati</taxon>
        <taxon>Bacillota</taxon>
        <taxon>Bacilli</taxon>
        <taxon>Bacillales</taxon>
        <taxon>Paenibacillaceae</taxon>
        <taxon>Paenibacillus</taxon>
    </lineage>
</organism>
<dbReference type="EMBL" id="JAAIKC010000004">
    <property type="protein sequence ID" value="NEW07065.1"/>
    <property type="molecule type" value="Genomic_DNA"/>
</dbReference>
<dbReference type="AlphaFoldDB" id="A0A6G3ZY75"/>
<gene>
    <name evidence="2" type="ORF">GK047_13720</name>
</gene>
<accession>A0A6G3ZY75</accession>